<dbReference type="Proteomes" id="UP001220964">
    <property type="component" value="Unassembled WGS sequence"/>
</dbReference>
<feature type="transmembrane region" description="Helical" evidence="1">
    <location>
        <begin position="20"/>
        <end position="44"/>
    </location>
</feature>
<dbReference type="RefSeq" id="WP_275569617.1">
    <property type="nucleotide sequence ID" value="NZ_JARGYC010000098.1"/>
</dbReference>
<proteinExistence type="predicted"/>
<name>A0AAE3NWH8_9RHOB</name>
<reference evidence="2" key="1">
    <citation type="submission" date="2023-03" db="EMBL/GenBank/DDBJ databases">
        <title>Multiphase analysis and comparison of six strains from genera Psychromarinibacter, Lutimaribacter, and Maritimibacter, including a novel species: Psychromarinibacter sediminicola sp. nov.</title>
        <authorList>
            <person name="Wang Y.-H."/>
            <person name="Ye M.-Q."/>
            <person name="Du Z.-J."/>
        </authorList>
    </citation>
    <scope>NUCLEOTIDE SEQUENCE</scope>
    <source>
        <strain evidence="2">C21-152</strain>
    </source>
</reference>
<sequence length="45" mass="4932">MKSRDKDVMGVHAPPPRPTLWAALILANALTILFLLGIGLFNLVF</sequence>
<keyword evidence="1" id="KW-0472">Membrane</keyword>
<dbReference type="AlphaFoldDB" id="A0AAE3NWH8"/>
<gene>
    <name evidence="2" type="ORF">P1J78_22465</name>
</gene>
<comment type="caution">
    <text evidence="2">The sequence shown here is derived from an EMBL/GenBank/DDBJ whole genome shotgun (WGS) entry which is preliminary data.</text>
</comment>
<protein>
    <submittedName>
        <fullName evidence="2">Uncharacterized protein</fullName>
    </submittedName>
</protein>
<dbReference type="EMBL" id="JARGYC010000098">
    <property type="protein sequence ID" value="MDF0603499.1"/>
    <property type="molecule type" value="Genomic_DNA"/>
</dbReference>
<evidence type="ECO:0000313" key="3">
    <source>
        <dbReference type="Proteomes" id="UP001220964"/>
    </source>
</evidence>
<evidence type="ECO:0000256" key="1">
    <source>
        <dbReference type="SAM" id="Phobius"/>
    </source>
</evidence>
<organism evidence="2 3">
    <name type="scientific">Psychromarinibacter sediminicola</name>
    <dbReference type="NCBI Taxonomy" id="3033385"/>
    <lineage>
        <taxon>Bacteria</taxon>
        <taxon>Pseudomonadati</taxon>
        <taxon>Pseudomonadota</taxon>
        <taxon>Alphaproteobacteria</taxon>
        <taxon>Rhodobacterales</taxon>
        <taxon>Paracoccaceae</taxon>
        <taxon>Psychromarinibacter</taxon>
    </lineage>
</organism>
<evidence type="ECO:0000313" key="2">
    <source>
        <dbReference type="EMBL" id="MDF0603499.1"/>
    </source>
</evidence>
<keyword evidence="1" id="KW-0812">Transmembrane</keyword>
<accession>A0AAE3NWH8</accession>
<keyword evidence="3" id="KW-1185">Reference proteome</keyword>
<keyword evidence="1" id="KW-1133">Transmembrane helix</keyword>